<protein>
    <submittedName>
        <fullName evidence="2">Uncharacterized protein</fullName>
    </submittedName>
</protein>
<dbReference type="AlphaFoldDB" id="A0A1S1QTN3"/>
<organism evidence="2 3">
    <name type="scientific">Parafrankia colletiae</name>
    <dbReference type="NCBI Taxonomy" id="573497"/>
    <lineage>
        <taxon>Bacteria</taxon>
        <taxon>Bacillati</taxon>
        <taxon>Actinomycetota</taxon>
        <taxon>Actinomycetes</taxon>
        <taxon>Frankiales</taxon>
        <taxon>Frankiaceae</taxon>
        <taxon>Parafrankia</taxon>
    </lineage>
</organism>
<feature type="chain" id="PRO_5010352615" evidence="1">
    <location>
        <begin position="26"/>
        <end position="80"/>
    </location>
</feature>
<reference evidence="3" key="1">
    <citation type="submission" date="2016-07" db="EMBL/GenBank/DDBJ databases">
        <title>Sequence Frankia sp. strain CcI1.17.</title>
        <authorList>
            <person name="Ghodhbane-Gtari F."/>
            <person name="Swanson E."/>
            <person name="Gueddou A."/>
            <person name="Morris K."/>
            <person name="Hezbri K."/>
            <person name="Ktari A."/>
            <person name="Nouioui I."/>
            <person name="Abebe-Akele F."/>
            <person name="Simpson S."/>
            <person name="Thomas K."/>
            <person name="Gtari M."/>
            <person name="Tisa L.S."/>
            <person name="Hurst S."/>
        </authorList>
    </citation>
    <scope>NUCLEOTIDE SEQUENCE [LARGE SCALE GENOMIC DNA]</scope>
    <source>
        <strain evidence="3">Cc1.17</strain>
    </source>
</reference>
<proteinExistence type="predicted"/>
<keyword evidence="1" id="KW-0732">Signal</keyword>
<sequence>MATDVRRRLASFTALAGLATMAAEAETLCWSATVAASLVEQAGGGAVAELAEAAGVVQIRVTGVTGAARAIAPTHQGMDI</sequence>
<feature type="signal peptide" evidence="1">
    <location>
        <begin position="1"/>
        <end position="25"/>
    </location>
</feature>
<keyword evidence="3" id="KW-1185">Reference proteome</keyword>
<name>A0A1S1QTN3_9ACTN</name>
<evidence type="ECO:0000313" key="2">
    <source>
        <dbReference type="EMBL" id="OHV36655.1"/>
    </source>
</evidence>
<gene>
    <name evidence="2" type="ORF">CC117_17290</name>
</gene>
<comment type="caution">
    <text evidence="2">The sequence shown here is derived from an EMBL/GenBank/DDBJ whole genome shotgun (WGS) entry which is preliminary data.</text>
</comment>
<dbReference type="EMBL" id="MBLM01000115">
    <property type="protein sequence ID" value="OHV36655.1"/>
    <property type="molecule type" value="Genomic_DNA"/>
</dbReference>
<dbReference type="Proteomes" id="UP000179627">
    <property type="component" value="Unassembled WGS sequence"/>
</dbReference>
<evidence type="ECO:0000313" key="3">
    <source>
        <dbReference type="Proteomes" id="UP000179627"/>
    </source>
</evidence>
<evidence type="ECO:0000256" key="1">
    <source>
        <dbReference type="SAM" id="SignalP"/>
    </source>
</evidence>
<accession>A0A1S1QTN3</accession>
<dbReference type="RefSeq" id="WP_071084665.1">
    <property type="nucleotide sequence ID" value="NZ_MBLM01000115.1"/>
</dbReference>